<evidence type="ECO:0000256" key="1">
    <source>
        <dbReference type="SAM" id="SignalP"/>
    </source>
</evidence>
<feature type="chain" id="PRO_5012210566" description="DUF1176 domain-containing protein" evidence="1">
    <location>
        <begin position="22"/>
        <end position="364"/>
    </location>
</feature>
<proteinExistence type="predicted"/>
<gene>
    <name evidence="2" type="ORF">BTJ39_15420</name>
</gene>
<dbReference type="InterPro" id="IPR009560">
    <property type="entry name" value="DUF1176"/>
</dbReference>
<accession>A0A1S8YIZ3</accession>
<dbReference type="STRING" id="1926881.BTJ39_15420"/>
<dbReference type="Proteomes" id="UP000190667">
    <property type="component" value="Unassembled WGS sequence"/>
</dbReference>
<dbReference type="EMBL" id="MRUL01000011">
    <property type="protein sequence ID" value="OON39034.1"/>
    <property type="molecule type" value="Genomic_DNA"/>
</dbReference>
<dbReference type="OrthoDB" id="6183301at2"/>
<protein>
    <recommendedName>
        <fullName evidence="4">DUF1176 domain-containing protein</fullName>
    </recommendedName>
</protein>
<sequence>MPRWMKSLLSLPLLYAACLHAEPVQKVISDWQITCNNLNYCVARNIPGDNGLVMTISRHAGANARSLIRIDYGNRYSGELPGGPLKDNLLLDQKRLRLDLKHWQSDAHHLSTAHNISMDEFLAQVMDADNIQLLYNQGATISLHGMKPVLELMDEVQGRQNSMSAWVKRGDRPAYDVPPEPKVPLVLTQPHPPKALSRDEVSGLIDYGTWRINTDECSLDPQRRQVSVSPLTDEKALLLISCEMGAYNVIDLAFEVTREQPYVGKGISLKLPFTLPGQGEKDLELVNAEYDAANGVLLTFSKDRGLGDCGVATRWQFNGQQFELAEYAREGTCDAWHSSDDWPTLWTSIRSNEPQTTVTMEADK</sequence>
<reference evidence="2 3" key="1">
    <citation type="submission" date="2016-12" db="EMBL/GenBank/DDBJ databases">
        <title>Izhakiella australiana sp. nov. of genus Izhakiella isolated from Australian desert.</title>
        <authorList>
            <person name="Ji M."/>
        </authorList>
    </citation>
    <scope>NUCLEOTIDE SEQUENCE [LARGE SCALE GENOMIC DNA]</scope>
    <source>
        <strain evidence="2 3">D4N98</strain>
    </source>
</reference>
<organism evidence="2 3">
    <name type="scientific">Izhakiella australiensis</name>
    <dbReference type="NCBI Taxonomy" id="1926881"/>
    <lineage>
        <taxon>Bacteria</taxon>
        <taxon>Pseudomonadati</taxon>
        <taxon>Pseudomonadota</taxon>
        <taxon>Gammaproteobacteria</taxon>
        <taxon>Enterobacterales</taxon>
        <taxon>Erwiniaceae</taxon>
        <taxon>Izhakiella</taxon>
    </lineage>
</organism>
<keyword evidence="3" id="KW-1185">Reference proteome</keyword>
<evidence type="ECO:0000313" key="3">
    <source>
        <dbReference type="Proteomes" id="UP000190667"/>
    </source>
</evidence>
<comment type="caution">
    <text evidence="2">The sequence shown here is derived from an EMBL/GenBank/DDBJ whole genome shotgun (WGS) entry which is preliminary data.</text>
</comment>
<feature type="signal peptide" evidence="1">
    <location>
        <begin position="1"/>
        <end position="21"/>
    </location>
</feature>
<evidence type="ECO:0000313" key="2">
    <source>
        <dbReference type="EMBL" id="OON39034.1"/>
    </source>
</evidence>
<dbReference type="RefSeq" id="WP_078003583.1">
    <property type="nucleotide sequence ID" value="NZ_MRUL01000011.1"/>
</dbReference>
<evidence type="ECO:0008006" key="4">
    <source>
        <dbReference type="Google" id="ProtNLM"/>
    </source>
</evidence>
<keyword evidence="1" id="KW-0732">Signal</keyword>
<dbReference type="AlphaFoldDB" id="A0A1S8YIZ3"/>
<name>A0A1S8YIZ3_9GAMM</name>
<dbReference type="Pfam" id="PF06674">
    <property type="entry name" value="DUF1176"/>
    <property type="match status" value="1"/>
</dbReference>